<organism evidence="2 3">
    <name type="scientific">Eleutherodactylus coqui</name>
    <name type="common">Puerto Rican coqui</name>
    <dbReference type="NCBI Taxonomy" id="57060"/>
    <lineage>
        <taxon>Eukaryota</taxon>
        <taxon>Metazoa</taxon>
        <taxon>Chordata</taxon>
        <taxon>Craniata</taxon>
        <taxon>Vertebrata</taxon>
        <taxon>Euteleostomi</taxon>
        <taxon>Amphibia</taxon>
        <taxon>Batrachia</taxon>
        <taxon>Anura</taxon>
        <taxon>Neobatrachia</taxon>
        <taxon>Hyloidea</taxon>
        <taxon>Eleutherodactylidae</taxon>
        <taxon>Eleutherodactylinae</taxon>
        <taxon>Eleutherodactylus</taxon>
        <taxon>Eleutherodactylus</taxon>
    </lineage>
</organism>
<sequence length="119" mass="13077">MRPRPLHGGNEGSILPYPRHEATPVSHGRGHQVRPRPLIWAWSHGEATSPRHCHARGFTAAPPLSPHIAGTPAGSRKTRAYWKLLLPSPEVPCPRGHAPRRLVPGTSALNNALHYRSHT</sequence>
<evidence type="ECO:0000313" key="3">
    <source>
        <dbReference type="Proteomes" id="UP000770717"/>
    </source>
</evidence>
<evidence type="ECO:0000313" key="2">
    <source>
        <dbReference type="EMBL" id="KAG9481767.1"/>
    </source>
</evidence>
<keyword evidence="3" id="KW-1185">Reference proteome</keyword>
<comment type="caution">
    <text evidence="2">The sequence shown here is derived from an EMBL/GenBank/DDBJ whole genome shotgun (WGS) entry which is preliminary data.</text>
</comment>
<dbReference type="AlphaFoldDB" id="A0A8J6F584"/>
<gene>
    <name evidence="2" type="ORF">GDO78_010801</name>
</gene>
<protein>
    <submittedName>
        <fullName evidence="2">Uncharacterized protein</fullName>
    </submittedName>
</protein>
<feature type="region of interest" description="Disordered" evidence="1">
    <location>
        <begin position="51"/>
        <end position="73"/>
    </location>
</feature>
<dbReference type="Proteomes" id="UP000770717">
    <property type="component" value="Unassembled WGS sequence"/>
</dbReference>
<accession>A0A8J6F584</accession>
<proteinExistence type="predicted"/>
<evidence type="ECO:0000256" key="1">
    <source>
        <dbReference type="SAM" id="MobiDB-lite"/>
    </source>
</evidence>
<name>A0A8J6F584_ELECQ</name>
<reference evidence="2" key="1">
    <citation type="thesis" date="2020" institute="ProQuest LLC" country="789 East Eisenhower Parkway, Ann Arbor, MI, USA">
        <title>Comparative Genomics and Chromosome Evolution.</title>
        <authorList>
            <person name="Mudd A.B."/>
        </authorList>
    </citation>
    <scope>NUCLEOTIDE SEQUENCE</scope>
    <source>
        <strain evidence="2">HN-11 Male</strain>
        <tissue evidence="2">Kidney and liver</tissue>
    </source>
</reference>
<dbReference type="EMBL" id="WNTK01000006">
    <property type="protein sequence ID" value="KAG9481767.1"/>
    <property type="molecule type" value="Genomic_DNA"/>
</dbReference>
<feature type="region of interest" description="Disordered" evidence="1">
    <location>
        <begin position="1"/>
        <end position="32"/>
    </location>
</feature>